<name>A0A7R9FSD3_9CRUS</name>
<feature type="domain" description="Integrase zinc-binding" evidence="2">
    <location>
        <begin position="193"/>
        <end position="234"/>
    </location>
</feature>
<protein>
    <recommendedName>
        <fullName evidence="2">Integrase zinc-binding domain-containing protein</fullName>
    </recommendedName>
</protein>
<dbReference type="EMBL" id="CAJPEV010005584">
    <property type="protein sequence ID" value="CAG0903305.1"/>
    <property type="molecule type" value="Genomic_DNA"/>
</dbReference>
<keyword evidence="4" id="KW-1185">Reference proteome</keyword>
<organism evidence="3">
    <name type="scientific">Darwinula stevensoni</name>
    <dbReference type="NCBI Taxonomy" id="69355"/>
    <lineage>
        <taxon>Eukaryota</taxon>
        <taxon>Metazoa</taxon>
        <taxon>Ecdysozoa</taxon>
        <taxon>Arthropoda</taxon>
        <taxon>Crustacea</taxon>
        <taxon>Oligostraca</taxon>
        <taxon>Ostracoda</taxon>
        <taxon>Podocopa</taxon>
        <taxon>Podocopida</taxon>
        <taxon>Darwinulocopina</taxon>
        <taxon>Darwinuloidea</taxon>
        <taxon>Darwinulidae</taxon>
        <taxon>Darwinula</taxon>
    </lineage>
</organism>
<proteinExistence type="predicted"/>
<feature type="compositionally biased region" description="Gly residues" evidence="1">
    <location>
        <begin position="16"/>
        <end position="26"/>
    </location>
</feature>
<evidence type="ECO:0000313" key="3">
    <source>
        <dbReference type="EMBL" id="CAD7253275.1"/>
    </source>
</evidence>
<evidence type="ECO:0000259" key="2">
    <source>
        <dbReference type="Pfam" id="PF17921"/>
    </source>
</evidence>
<dbReference type="InterPro" id="IPR041588">
    <property type="entry name" value="Integrase_H2C2"/>
</dbReference>
<gene>
    <name evidence="3" type="ORF">DSTB1V02_LOCUS13025</name>
</gene>
<dbReference type="EMBL" id="LR905101">
    <property type="protein sequence ID" value="CAD7253275.1"/>
    <property type="molecule type" value="Genomic_DNA"/>
</dbReference>
<reference evidence="3" key="1">
    <citation type="submission" date="2020-11" db="EMBL/GenBank/DDBJ databases">
        <authorList>
            <person name="Tran Van P."/>
        </authorList>
    </citation>
    <scope>NUCLEOTIDE SEQUENCE</scope>
</reference>
<dbReference type="Pfam" id="PF17921">
    <property type="entry name" value="Integrase_H2C2"/>
    <property type="match status" value="1"/>
</dbReference>
<accession>A0A7R9FSD3</accession>
<evidence type="ECO:0000313" key="4">
    <source>
        <dbReference type="Proteomes" id="UP000677054"/>
    </source>
</evidence>
<dbReference type="Proteomes" id="UP000677054">
    <property type="component" value="Unassembled WGS sequence"/>
</dbReference>
<dbReference type="AlphaFoldDB" id="A0A7R9FSD3"/>
<sequence length="465" mass="49992">MQSEDPEEEIFIRLGSSGGEGEGEQGGSSSPPWEASLQFRAFCGGPSCGFGGFGSSGTGCNGTASVVRCCQVEEGNLTSGGCQVKTTFAGLASCHEEKQFLQGACTSLSGGCSGAAHSVECCNYHLDGKRMYPEEPLTSWSVDGFFPSCMDGRLPVGRRTSADRCAGCTVESTYQFTTLECAVVAVVLVEILVPASKISKVLKKAHDDPSSGHLGQTRTRDRPRGRAFWFSLQKVEILVPASKISKVLKKAHDDPSSGHLCQTKTRDRLRGKLDAAAKKEKMEYDSHHHIGTPWRVGDFVRVRNHKVQRGQSQKLTQKYSGNIYRVVRTSNNTVLIEGHLLDPEASGADSEAEPTRIESESDQPYHCLVHWEYEFTPDSHGNDGVSHALAGDDLSGATLWGVPTWPEARKGTGEGVLRGHCGGRVSPARVVVQPVAMIGPRPDLEPGFCVFALLDQAGALSNASH</sequence>
<evidence type="ECO:0000256" key="1">
    <source>
        <dbReference type="SAM" id="MobiDB-lite"/>
    </source>
</evidence>
<feature type="region of interest" description="Disordered" evidence="1">
    <location>
        <begin position="1"/>
        <end position="31"/>
    </location>
</feature>